<sequence length="132" mass="14457">MRRFLKNGRRVSLGPESRKDRQSNNGELLAEMMNSLRVGQADRGAPFEISVDGRSLRAYSGETVAGVLMSNGITIFRRTQETGRPRGQFCGMGVCFDCLVQVDGAGMSRACMTEAQPGMHVSLKLQDVKDAK</sequence>
<evidence type="ECO:0000256" key="2">
    <source>
        <dbReference type="SAM" id="MobiDB-lite"/>
    </source>
</evidence>
<gene>
    <name evidence="3" type="primary">hcnA</name>
    <name evidence="3" type="ORF">ANTHELSMS3_05106</name>
</gene>
<name>A0A222EBB4_9RHOB</name>
<dbReference type="AlphaFoldDB" id="A0A222EBB4"/>
<dbReference type="EC" id="1.4.99.5" evidence="3"/>
<dbReference type="GO" id="GO:0051536">
    <property type="term" value="F:iron-sulfur cluster binding"/>
    <property type="evidence" value="ECO:0007669"/>
    <property type="project" value="InterPro"/>
</dbReference>
<dbReference type="KEGG" id="aht:ANTHELSMS3_05106"/>
<reference evidence="3 4" key="1">
    <citation type="submission" date="2017-07" db="EMBL/GenBank/DDBJ databases">
        <title>Genome Sequence of Antarctobacter heliothermus Strain SMS3 Isolated from a culture of the Diatom Skeletonema marinoi.</title>
        <authorList>
            <person name="Topel M."/>
            <person name="Pinder M.I.M."/>
            <person name="Johansson O.N."/>
            <person name="Kourtchenko O."/>
            <person name="Godhe A."/>
            <person name="Clarke A.K."/>
        </authorList>
    </citation>
    <scope>NUCLEOTIDE SEQUENCE [LARGE SCALE GENOMIC DNA]</scope>
    <source>
        <strain evidence="3 4">SMS3</strain>
        <plasmid evidence="4">Plasmid psms3-1</plasmid>
    </source>
</reference>
<feature type="region of interest" description="Disordered" evidence="2">
    <location>
        <begin position="1"/>
        <end position="24"/>
    </location>
</feature>
<protein>
    <submittedName>
        <fullName evidence="3">Hydrogen cyanide synthase subunit HcnA</fullName>
        <ecNumber evidence="3">1.4.99.5</ecNumber>
    </submittedName>
</protein>
<dbReference type="EMBL" id="CP022541">
    <property type="protein sequence ID" value="ASP23486.1"/>
    <property type="molecule type" value="Genomic_DNA"/>
</dbReference>
<dbReference type="Pfam" id="PF13510">
    <property type="entry name" value="Fer2_4"/>
    <property type="match status" value="1"/>
</dbReference>
<dbReference type="SUPFAM" id="SSF54292">
    <property type="entry name" value="2Fe-2S ferredoxin-like"/>
    <property type="match status" value="1"/>
</dbReference>
<keyword evidence="4" id="KW-1185">Reference proteome</keyword>
<keyword evidence="1 3" id="KW-0560">Oxidoreductase</keyword>
<dbReference type="Proteomes" id="UP000203589">
    <property type="component" value="Plasmid pSMS3-1"/>
</dbReference>
<dbReference type="InterPro" id="IPR036010">
    <property type="entry name" value="2Fe-2S_ferredoxin-like_sf"/>
</dbReference>
<proteinExistence type="predicted"/>
<evidence type="ECO:0000256" key="1">
    <source>
        <dbReference type="ARBA" id="ARBA00023002"/>
    </source>
</evidence>
<evidence type="ECO:0000313" key="4">
    <source>
        <dbReference type="Proteomes" id="UP000203589"/>
    </source>
</evidence>
<evidence type="ECO:0000313" key="3">
    <source>
        <dbReference type="EMBL" id="ASP23486.1"/>
    </source>
</evidence>
<keyword evidence="3" id="KW-0614">Plasmid</keyword>
<accession>A0A222EBB4</accession>
<dbReference type="Gene3D" id="3.10.20.440">
    <property type="entry name" value="2Fe-2S iron-sulphur cluster binding domain, sarcosine oxidase, alpha subunit, N-terminal domain"/>
    <property type="match status" value="1"/>
</dbReference>
<dbReference type="InterPro" id="IPR042204">
    <property type="entry name" value="2Fe-2S-bd_N"/>
</dbReference>
<geneLocation type="plasmid" evidence="4">
    <name>psms3-1</name>
</geneLocation>
<organism evidence="3 4">
    <name type="scientific">Antarctobacter heliothermus</name>
    <dbReference type="NCBI Taxonomy" id="74033"/>
    <lineage>
        <taxon>Bacteria</taxon>
        <taxon>Pseudomonadati</taxon>
        <taxon>Pseudomonadota</taxon>
        <taxon>Alphaproteobacteria</taxon>
        <taxon>Rhodobacterales</taxon>
        <taxon>Roseobacteraceae</taxon>
        <taxon>Antarctobacter</taxon>
    </lineage>
</organism>
<dbReference type="GO" id="GO:0050622">
    <property type="term" value="F:glycine dehydrogenase (cyanide-forming) activity"/>
    <property type="evidence" value="ECO:0007669"/>
    <property type="project" value="UniProtKB-EC"/>
</dbReference>